<name>A0A6G8QDJ5_9ACTN</name>
<dbReference type="EMBL" id="CP045119">
    <property type="protein sequence ID" value="QIN84512.1"/>
    <property type="molecule type" value="Genomic_DNA"/>
</dbReference>
<dbReference type="GO" id="GO:0016740">
    <property type="term" value="F:transferase activity"/>
    <property type="evidence" value="ECO:0007669"/>
    <property type="project" value="UniProtKB-KW"/>
</dbReference>
<dbReference type="Gene3D" id="3.40.630.30">
    <property type="match status" value="1"/>
</dbReference>
<evidence type="ECO:0000313" key="1">
    <source>
        <dbReference type="EMBL" id="QIN84512.1"/>
    </source>
</evidence>
<protein>
    <submittedName>
        <fullName evidence="1">GNAT family N-acetyltransferase</fullName>
    </submittedName>
</protein>
<dbReference type="SUPFAM" id="SSF55729">
    <property type="entry name" value="Acyl-CoA N-acyltransferases (Nat)"/>
    <property type="match status" value="1"/>
</dbReference>
<sequence>MKATVRPLEGEDLLRGVDRLRTLVYPDHPEAHDTAWHRSVWGWLASHPLADEHMRRWVVATEEDEVVGHLAAVPQYYRVNGERVVAHTPADFQVLPGYGFHAISLMRRFFRVAENRVSLDQVGEAMAVETRLGAEKAGRLRYDAKLLDLSRVPRAPARLRPLLGSATRGLRALDGVLGGVFAGKHEVDALGGFDGSFDDLFEGVAAAIPCLAEKDAAFLRWRYGPGSPAVPVTVLGVRAGEALLGYAVLRVTREGGDGHVLDLTVRPGRRDVARSLLREAVRHFAKAGAYIVRYRFVESATSPQAEDLWSLGFFSREERRHTLLVRFADPGMHETALHPAHWSYSAGDGEMTFWVR</sequence>
<dbReference type="RefSeq" id="WP_166178771.1">
    <property type="nucleotide sequence ID" value="NZ_CP045119.1"/>
</dbReference>
<dbReference type="InterPro" id="IPR016181">
    <property type="entry name" value="Acyl_CoA_acyltransferase"/>
</dbReference>
<keyword evidence="1" id="KW-0808">Transferase</keyword>
<proteinExistence type="predicted"/>
<dbReference type="KEGG" id="rub:GBA63_19080"/>
<dbReference type="Proteomes" id="UP000501452">
    <property type="component" value="Chromosome"/>
</dbReference>
<gene>
    <name evidence="1" type="ORF">GBA63_19080</name>
</gene>
<organism evidence="1 2">
    <name type="scientific">Rubrobacter tropicus</name>
    <dbReference type="NCBI Taxonomy" id="2653851"/>
    <lineage>
        <taxon>Bacteria</taxon>
        <taxon>Bacillati</taxon>
        <taxon>Actinomycetota</taxon>
        <taxon>Rubrobacteria</taxon>
        <taxon>Rubrobacterales</taxon>
        <taxon>Rubrobacteraceae</taxon>
        <taxon>Rubrobacter</taxon>
    </lineage>
</organism>
<reference evidence="1 2" key="1">
    <citation type="submission" date="2019-10" db="EMBL/GenBank/DDBJ databases">
        <title>Rubrobacter sp nov SCSIO 52090 isolated from a deep-sea sediment in the South China Sea.</title>
        <authorList>
            <person name="Chen R.W."/>
        </authorList>
    </citation>
    <scope>NUCLEOTIDE SEQUENCE [LARGE SCALE GENOMIC DNA]</scope>
    <source>
        <strain evidence="1 2">SCSIO 52909</strain>
    </source>
</reference>
<evidence type="ECO:0000313" key="2">
    <source>
        <dbReference type="Proteomes" id="UP000501452"/>
    </source>
</evidence>
<keyword evidence="2" id="KW-1185">Reference proteome</keyword>
<dbReference type="AlphaFoldDB" id="A0A6G8QDJ5"/>
<accession>A0A6G8QDJ5</accession>